<evidence type="ECO:0000313" key="15">
    <source>
        <dbReference type="EMBL" id="OZI79814.1"/>
    </source>
</evidence>
<dbReference type="InterPro" id="IPR050428">
    <property type="entry name" value="TCS_sensor_his_kinase"/>
</dbReference>
<evidence type="ECO:0000256" key="10">
    <source>
        <dbReference type="ARBA" id="ARBA00022989"/>
    </source>
</evidence>
<comment type="caution">
    <text evidence="15">The sequence shown here is derived from an EMBL/GenBank/DDBJ whole genome shotgun (WGS) entry which is preliminary data.</text>
</comment>
<evidence type="ECO:0000259" key="14">
    <source>
        <dbReference type="PROSITE" id="PS50885"/>
    </source>
</evidence>
<protein>
    <recommendedName>
        <fullName evidence="3">histidine kinase</fullName>
        <ecNumber evidence="3">2.7.13.3</ecNumber>
    </recommendedName>
</protein>
<keyword evidence="5" id="KW-0808">Transferase</keyword>
<keyword evidence="7" id="KW-0547">Nucleotide-binding</keyword>
<dbReference type="Gene3D" id="3.30.565.10">
    <property type="entry name" value="Histidine kinase-like ATPase, C-terminal domain"/>
    <property type="match status" value="1"/>
</dbReference>
<evidence type="ECO:0000256" key="4">
    <source>
        <dbReference type="ARBA" id="ARBA00022553"/>
    </source>
</evidence>
<evidence type="ECO:0000256" key="7">
    <source>
        <dbReference type="ARBA" id="ARBA00022741"/>
    </source>
</evidence>
<comment type="subcellular location">
    <subcellularLocation>
        <location evidence="2">Membrane</location>
        <topology evidence="2">Multi-pass membrane protein</topology>
    </subcellularLocation>
</comment>
<evidence type="ECO:0000256" key="11">
    <source>
        <dbReference type="ARBA" id="ARBA00023012"/>
    </source>
</evidence>
<proteinExistence type="predicted"/>
<dbReference type="InterPro" id="IPR003661">
    <property type="entry name" value="HisK_dim/P_dom"/>
</dbReference>
<feature type="domain" description="Histidine kinase" evidence="13">
    <location>
        <begin position="237"/>
        <end position="448"/>
    </location>
</feature>
<evidence type="ECO:0000256" key="5">
    <source>
        <dbReference type="ARBA" id="ARBA00022679"/>
    </source>
</evidence>
<keyword evidence="6" id="KW-0812">Transmembrane</keyword>
<keyword evidence="4" id="KW-0597">Phosphoprotein</keyword>
<dbReference type="RefSeq" id="WP_028353529.1">
    <property type="nucleotide sequence ID" value="NZ_NEVT01000003.1"/>
</dbReference>
<evidence type="ECO:0000256" key="1">
    <source>
        <dbReference type="ARBA" id="ARBA00000085"/>
    </source>
</evidence>
<dbReference type="EMBL" id="NEVT01000003">
    <property type="protein sequence ID" value="OZI79814.1"/>
    <property type="molecule type" value="Genomic_DNA"/>
</dbReference>
<dbReference type="InterPro" id="IPR036097">
    <property type="entry name" value="HisK_dim/P_sf"/>
</dbReference>
<feature type="domain" description="HAMP" evidence="14">
    <location>
        <begin position="177"/>
        <end position="229"/>
    </location>
</feature>
<evidence type="ECO:0000256" key="12">
    <source>
        <dbReference type="ARBA" id="ARBA00023136"/>
    </source>
</evidence>
<dbReference type="EC" id="2.7.13.3" evidence="3"/>
<dbReference type="PROSITE" id="PS50885">
    <property type="entry name" value="HAMP"/>
    <property type="match status" value="1"/>
</dbReference>
<dbReference type="Gene3D" id="1.10.287.130">
    <property type="match status" value="1"/>
</dbReference>
<dbReference type="GO" id="GO:0005524">
    <property type="term" value="F:ATP binding"/>
    <property type="evidence" value="ECO:0007669"/>
    <property type="project" value="UniProtKB-KW"/>
</dbReference>
<dbReference type="PRINTS" id="PR00344">
    <property type="entry name" value="BCTRLSENSOR"/>
</dbReference>
<dbReference type="PANTHER" id="PTHR45436">
    <property type="entry name" value="SENSOR HISTIDINE KINASE YKOH"/>
    <property type="match status" value="1"/>
</dbReference>
<dbReference type="Pfam" id="PF02518">
    <property type="entry name" value="HATPase_c"/>
    <property type="match status" value="1"/>
</dbReference>
<dbReference type="InterPro" id="IPR003594">
    <property type="entry name" value="HATPase_dom"/>
</dbReference>
<dbReference type="SMART" id="SM00387">
    <property type="entry name" value="HATPase_c"/>
    <property type="match status" value="1"/>
</dbReference>
<dbReference type="InterPro" id="IPR005467">
    <property type="entry name" value="His_kinase_dom"/>
</dbReference>
<dbReference type="Pfam" id="PF00512">
    <property type="entry name" value="HisKA"/>
    <property type="match status" value="1"/>
</dbReference>
<evidence type="ECO:0000256" key="6">
    <source>
        <dbReference type="ARBA" id="ARBA00022692"/>
    </source>
</evidence>
<evidence type="ECO:0000256" key="9">
    <source>
        <dbReference type="ARBA" id="ARBA00022840"/>
    </source>
</evidence>
<dbReference type="SUPFAM" id="SSF55874">
    <property type="entry name" value="ATPase domain of HSP90 chaperone/DNA topoisomerase II/histidine kinase"/>
    <property type="match status" value="1"/>
</dbReference>
<dbReference type="AlphaFoldDB" id="A0A261W0E2"/>
<sequence length="448" mass="49042">MPSLKRRLLLGLLLALLINWASWFAWYAYEQGRTQTGVWDQKLHEVANVAMRSLPISLTEAKGPIGFEPADGDKVSFETQINFQIWTRDGSRQLAHSPGAPAAPLNDRFESGYANVMVNGQPWRMYASNDVSNRIQIQVGIALADRRAEFRAWLWQGLKASALLFLLLTLTLRLVVNRTLARLDGLRATLLSRDPFDLAPLPHDGMPAELQPLIVSVNRLLARLETAMNRERRFIADAAHELRTPLAALTTHAELARAAGENASRQMALDRLLAVARRATRLSEQLLDQARLDAIEQRPATPMDLAALVSMGVRDYESAARDKGQHIMLDTQACTVNGDIDAIGILISNLMDNAVRYTPEGGKIEVRCAPTAEGGALLSVADNGPGVPQAEWPRLFERFYRSRGASNGMRGSGIGLALVAQIARLHGGKAWCAGGLDGRGLRVAVQLG</sequence>
<evidence type="ECO:0000256" key="2">
    <source>
        <dbReference type="ARBA" id="ARBA00004141"/>
    </source>
</evidence>
<evidence type="ECO:0000259" key="13">
    <source>
        <dbReference type="PROSITE" id="PS50109"/>
    </source>
</evidence>
<dbReference type="InterPro" id="IPR004358">
    <property type="entry name" value="Sig_transdc_His_kin-like_C"/>
</dbReference>
<keyword evidence="16" id="KW-1185">Reference proteome</keyword>
<dbReference type="InterPro" id="IPR036890">
    <property type="entry name" value="HATPase_C_sf"/>
</dbReference>
<keyword evidence="10" id="KW-1133">Transmembrane helix</keyword>
<dbReference type="SMART" id="SM00388">
    <property type="entry name" value="HisKA"/>
    <property type="match status" value="1"/>
</dbReference>
<keyword evidence="12" id="KW-0472">Membrane</keyword>
<organism evidence="15 16">
    <name type="scientific">Bordetella genomosp. 2</name>
    <dbReference type="NCBI Taxonomy" id="1983456"/>
    <lineage>
        <taxon>Bacteria</taxon>
        <taxon>Pseudomonadati</taxon>
        <taxon>Pseudomonadota</taxon>
        <taxon>Betaproteobacteria</taxon>
        <taxon>Burkholderiales</taxon>
        <taxon>Alcaligenaceae</taxon>
        <taxon>Bordetella</taxon>
    </lineage>
</organism>
<keyword evidence="8 15" id="KW-0418">Kinase</keyword>
<dbReference type="InterPro" id="IPR003660">
    <property type="entry name" value="HAMP_dom"/>
</dbReference>
<evidence type="ECO:0000313" key="16">
    <source>
        <dbReference type="Proteomes" id="UP000215633"/>
    </source>
</evidence>
<comment type="catalytic activity">
    <reaction evidence="1">
        <text>ATP + protein L-histidine = ADP + protein N-phospho-L-histidine.</text>
        <dbReference type="EC" id="2.7.13.3"/>
    </reaction>
</comment>
<dbReference type="PROSITE" id="PS50109">
    <property type="entry name" value="HIS_KIN"/>
    <property type="match status" value="1"/>
</dbReference>
<dbReference type="GO" id="GO:0000155">
    <property type="term" value="F:phosphorelay sensor kinase activity"/>
    <property type="evidence" value="ECO:0007669"/>
    <property type="project" value="InterPro"/>
</dbReference>
<evidence type="ECO:0000256" key="3">
    <source>
        <dbReference type="ARBA" id="ARBA00012438"/>
    </source>
</evidence>
<accession>A0A261W0E2</accession>
<dbReference type="Proteomes" id="UP000215633">
    <property type="component" value="Unassembled WGS sequence"/>
</dbReference>
<dbReference type="CDD" id="cd00075">
    <property type="entry name" value="HATPase"/>
    <property type="match status" value="1"/>
</dbReference>
<evidence type="ECO:0000256" key="8">
    <source>
        <dbReference type="ARBA" id="ARBA00022777"/>
    </source>
</evidence>
<keyword evidence="11" id="KW-0902">Two-component regulatory system</keyword>
<gene>
    <name evidence="15" type="ORF">CAL24_07815</name>
</gene>
<reference evidence="16" key="1">
    <citation type="submission" date="2017-05" db="EMBL/GenBank/DDBJ databases">
        <title>Complete and WGS of Bordetella genogroups.</title>
        <authorList>
            <person name="Spilker T."/>
            <person name="Lipuma J."/>
        </authorList>
    </citation>
    <scope>NUCLEOTIDE SEQUENCE [LARGE SCALE GENOMIC DNA]</scope>
    <source>
        <strain evidence="16">AU8256</strain>
    </source>
</reference>
<keyword evidence="9" id="KW-0067">ATP-binding</keyword>
<dbReference type="GO" id="GO:0005886">
    <property type="term" value="C:plasma membrane"/>
    <property type="evidence" value="ECO:0007669"/>
    <property type="project" value="TreeGrafter"/>
</dbReference>
<dbReference type="SUPFAM" id="SSF47384">
    <property type="entry name" value="Homodimeric domain of signal transducing histidine kinase"/>
    <property type="match status" value="1"/>
</dbReference>
<name>A0A261W0E2_9BORD</name>
<dbReference type="PANTHER" id="PTHR45436:SF14">
    <property type="entry name" value="SENSOR PROTEIN QSEC"/>
    <property type="match status" value="1"/>
</dbReference>
<dbReference type="CDD" id="cd00082">
    <property type="entry name" value="HisKA"/>
    <property type="match status" value="1"/>
</dbReference>